<feature type="transmembrane region" description="Helical" evidence="1">
    <location>
        <begin position="87"/>
        <end position="106"/>
    </location>
</feature>
<reference evidence="3" key="1">
    <citation type="journal article" date="2019" name="Heredity">
        <title>Mesozoic mitogenome rearrangements and freshwater mussel (Bivalvia: Unionoidea) macroevolution.</title>
        <authorList>
            <person name="Froufe E."/>
            <person name="Bolotov I."/>
            <person name="Aldridge D.C."/>
            <person name="Bogan A.E."/>
            <person name="Breton S."/>
            <person name="Gan H.M."/>
            <person name="Kovitvadhi U."/>
            <person name="Kovitvadhi S."/>
            <person name="Riccardi N."/>
            <person name="Secci-Petretto G."/>
            <person name="Sousa R."/>
            <person name="Teixeira A."/>
            <person name="Varandas S."/>
            <person name="Zanatta D."/>
            <person name="Zieritz A."/>
            <person name="Fonseca M.M."/>
            <person name="Lopes-Lima M."/>
        </authorList>
    </citation>
    <scope>NUCLEOTIDE SEQUENCE</scope>
    <source>
        <tissue evidence="3">Gonad tissue</tissue>
    </source>
</reference>
<proteinExistence type="predicted"/>
<evidence type="ECO:0000256" key="1">
    <source>
        <dbReference type="SAM" id="Phobius"/>
    </source>
</evidence>
<organism evidence="3">
    <name type="scientific">Microcondylaea bonellii</name>
    <dbReference type="NCBI Taxonomy" id="1678567"/>
    <lineage>
        <taxon>Eukaryota</taxon>
        <taxon>Metazoa</taxon>
        <taxon>Spiralia</taxon>
        <taxon>Lophotrochozoa</taxon>
        <taxon>Mollusca</taxon>
        <taxon>Bivalvia</taxon>
        <taxon>Autobranchia</taxon>
        <taxon>Heteroconchia</taxon>
        <taxon>Palaeoheterodonta</taxon>
        <taxon>Unionida</taxon>
        <taxon>Unionoidea</taxon>
        <taxon>Unionidae</taxon>
        <taxon>Gonideinae</taxon>
        <taxon>Microcondylaea</taxon>
    </lineage>
</organism>
<evidence type="ECO:0000256" key="2">
    <source>
        <dbReference type="SAM" id="SignalP"/>
    </source>
</evidence>
<keyword evidence="1" id="KW-0472">Membrane</keyword>
<keyword evidence="2" id="KW-0732">Signal</keyword>
<name>A0A513X0D4_9BIVA</name>
<accession>A0A513X0D4</accession>
<geneLocation type="mitochondrion" evidence="3"/>
<gene>
    <name evidence="3" type="primary">nad6</name>
</gene>
<keyword evidence="1" id="KW-0812">Transmembrane</keyword>
<dbReference type="EMBL" id="MK994773">
    <property type="protein sequence ID" value="QDH07393.1"/>
    <property type="molecule type" value="Genomic_DNA"/>
</dbReference>
<keyword evidence="1" id="KW-1133">Transmembrane helix</keyword>
<dbReference type="AlphaFoldDB" id="A0A513X0D4"/>
<feature type="chain" id="PRO_5021765570" evidence="2">
    <location>
        <begin position="19"/>
        <end position="161"/>
    </location>
</feature>
<keyword evidence="3" id="KW-0496">Mitochondrion</keyword>
<feature type="transmembrane region" description="Helical" evidence="1">
    <location>
        <begin position="47"/>
        <end position="67"/>
    </location>
</feature>
<feature type="transmembrane region" description="Helical" evidence="1">
    <location>
        <begin position="130"/>
        <end position="149"/>
    </location>
</feature>
<evidence type="ECO:0000313" key="3">
    <source>
        <dbReference type="EMBL" id="QDH07393.1"/>
    </source>
</evidence>
<protein>
    <submittedName>
        <fullName evidence="3">NADH dehydrogenase subunit 6</fullName>
    </submittedName>
</protein>
<feature type="signal peptide" evidence="2">
    <location>
        <begin position="1"/>
        <end position="18"/>
    </location>
</feature>
<sequence length="161" mass="17877">MTLIMFMFAAISLLCVSALSPHPLTLTIKVLLLASSLCLTLAHTTTWYAYMLYMVTVGGMLVMFTYISSMSPNSIFLLKPQMLQMTLVPLTSLYLAYTTAMTPNTINTQSNQNMPENFITFFFLDQNNGLLLFLATTLLLAILTAMTLLPAKKAPMRPTTN</sequence>